<accession>A0ABT8MBX6</accession>
<evidence type="ECO:0000313" key="3">
    <source>
        <dbReference type="Proteomes" id="UP001168338"/>
    </source>
</evidence>
<reference evidence="2" key="1">
    <citation type="submission" date="2019-05" db="EMBL/GenBank/DDBJ databases">
        <title>Methanoculleus sp. FWC-SCC1, a methanogenic archaeon isolated from deep marine cold seep.</title>
        <authorList>
            <person name="Chen Y.-W."/>
            <person name="Chen S.-C."/>
            <person name="Teng N.-H."/>
            <person name="Lai M.-C."/>
        </authorList>
    </citation>
    <scope>NUCLEOTIDE SEQUENCE</scope>
    <source>
        <strain evidence="2">FWC-SCC1</strain>
    </source>
</reference>
<dbReference type="CDD" id="cd05403">
    <property type="entry name" value="NT_KNTase_like"/>
    <property type="match status" value="1"/>
</dbReference>
<name>A0ABT8MBX6_9EURY</name>
<organism evidence="2 3">
    <name type="scientific">Methanoculleus frigidifontis</name>
    <dbReference type="NCBI Taxonomy" id="2584085"/>
    <lineage>
        <taxon>Archaea</taxon>
        <taxon>Methanobacteriati</taxon>
        <taxon>Methanobacteriota</taxon>
        <taxon>Stenosarchaea group</taxon>
        <taxon>Methanomicrobia</taxon>
        <taxon>Methanomicrobiales</taxon>
        <taxon>Methanomicrobiaceae</taxon>
        <taxon>Methanoculleus</taxon>
    </lineage>
</organism>
<dbReference type="Gene3D" id="3.30.460.10">
    <property type="entry name" value="Beta Polymerase, domain 2"/>
    <property type="match status" value="1"/>
</dbReference>
<dbReference type="EMBL" id="VCYH01000007">
    <property type="protein sequence ID" value="MDN7025442.1"/>
    <property type="molecule type" value="Genomic_DNA"/>
</dbReference>
<dbReference type="SUPFAM" id="SSF81301">
    <property type="entry name" value="Nucleotidyltransferase"/>
    <property type="match status" value="1"/>
</dbReference>
<gene>
    <name evidence="2" type="ORF">FGU65_11135</name>
</gene>
<dbReference type="Proteomes" id="UP001168338">
    <property type="component" value="Unassembled WGS sequence"/>
</dbReference>
<evidence type="ECO:0000259" key="1">
    <source>
        <dbReference type="Pfam" id="PF18765"/>
    </source>
</evidence>
<dbReference type="InterPro" id="IPR043519">
    <property type="entry name" value="NT_sf"/>
</dbReference>
<dbReference type="PANTHER" id="PTHR33933:SF3">
    <property type="entry name" value="PROTEIN ADENYLYLTRANSFERASE MJ0604-RELATED"/>
    <property type="match status" value="1"/>
</dbReference>
<dbReference type="RefSeq" id="WP_301664593.1">
    <property type="nucleotide sequence ID" value="NZ_VCYH01000007.1"/>
</dbReference>
<sequence>MRTAEELVRYALERLRTLEGFDSVRFIILYGSVAEGRAKESSDVDLCIYYDGDREEGERFRFFALSELFDDRYDIQIFGNLPLYVRMEVLRGRIVYCPDERFLYDVALETIREFDAFKHRLYDYIGKQAIV</sequence>
<feature type="domain" description="Polymerase beta nucleotidyltransferase" evidence="1">
    <location>
        <begin position="17"/>
        <end position="100"/>
    </location>
</feature>
<dbReference type="InterPro" id="IPR041633">
    <property type="entry name" value="Polbeta"/>
</dbReference>
<protein>
    <submittedName>
        <fullName evidence="2">Nucleotidyltransferase domain-containing protein</fullName>
    </submittedName>
</protein>
<dbReference type="Pfam" id="PF18765">
    <property type="entry name" value="Polbeta"/>
    <property type="match status" value="1"/>
</dbReference>
<proteinExistence type="predicted"/>
<dbReference type="PANTHER" id="PTHR33933">
    <property type="entry name" value="NUCLEOTIDYLTRANSFERASE"/>
    <property type="match status" value="1"/>
</dbReference>
<comment type="caution">
    <text evidence="2">The sequence shown here is derived from an EMBL/GenBank/DDBJ whole genome shotgun (WGS) entry which is preliminary data.</text>
</comment>
<evidence type="ECO:0000313" key="2">
    <source>
        <dbReference type="EMBL" id="MDN7025442.1"/>
    </source>
</evidence>
<keyword evidence="3" id="KW-1185">Reference proteome</keyword>
<dbReference type="InterPro" id="IPR052548">
    <property type="entry name" value="Type_VII_TA_antitoxin"/>
</dbReference>